<evidence type="ECO:0000313" key="3">
    <source>
        <dbReference type="Proteomes" id="UP001611162"/>
    </source>
</evidence>
<reference evidence="2 3" key="1">
    <citation type="submission" date="2024-10" db="EMBL/GenBank/DDBJ databases">
        <title>The Natural Products Discovery Center: Release of the First 8490 Sequenced Strains for Exploring Actinobacteria Biosynthetic Diversity.</title>
        <authorList>
            <person name="Kalkreuter E."/>
            <person name="Kautsar S.A."/>
            <person name="Yang D."/>
            <person name="Bader C.D."/>
            <person name="Teijaro C.N."/>
            <person name="Fluegel L."/>
            <person name="Davis C.M."/>
            <person name="Simpson J.R."/>
            <person name="Lauterbach L."/>
            <person name="Steele A.D."/>
            <person name="Gui C."/>
            <person name="Meng S."/>
            <person name="Li G."/>
            <person name="Viehrig K."/>
            <person name="Ye F."/>
            <person name="Su P."/>
            <person name="Kiefer A.F."/>
            <person name="Nichols A."/>
            <person name="Cepeda A.J."/>
            <person name="Yan W."/>
            <person name="Fan B."/>
            <person name="Jiang Y."/>
            <person name="Adhikari A."/>
            <person name="Zheng C.-J."/>
            <person name="Schuster L."/>
            <person name="Cowan T.M."/>
            <person name="Smanski M.J."/>
            <person name="Chevrette M.G."/>
            <person name="De Carvalho L.P.S."/>
            <person name="Shen B."/>
        </authorList>
    </citation>
    <scope>NUCLEOTIDE SEQUENCE [LARGE SCALE GENOMIC DNA]</scope>
    <source>
        <strain evidence="2 3">NPDC020979</strain>
    </source>
</reference>
<proteinExistence type="predicted"/>
<dbReference type="Pfam" id="PF12728">
    <property type="entry name" value="HTH_17"/>
    <property type="match status" value="1"/>
</dbReference>
<name>A0ABW7SZ26_9ACTN</name>
<protein>
    <submittedName>
        <fullName evidence="2">Helix-turn-helix domain-containing protein</fullName>
    </submittedName>
</protein>
<accession>A0ABW7SZ26</accession>
<dbReference type="Proteomes" id="UP001611162">
    <property type="component" value="Unassembled WGS sequence"/>
</dbReference>
<dbReference type="EMBL" id="JBIRRB010000001">
    <property type="protein sequence ID" value="MFI0909432.1"/>
    <property type="molecule type" value="Genomic_DNA"/>
</dbReference>
<dbReference type="RefSeq" id="WP_397612004.1">
    <property type="nucleotide sequence ID" value="NZ_JBIRRB010000001.1"/>
</dbReference>
<dbReference type="NCBIfam" id="TIGR01764">
    <property type="entry name" value="excise"/>
    <property type="match status" value="1"/>
</dbReference>
<keyword evidence="3" id="KW-1185">Reference proteome</keyword>
<evidence type="ECO:0000313" key="2">
    <source>
        <dbReference type="EMBL" id="MFI0909432.1"/>
    </source>
</evidence>
<organism evidence="2 3">
    <name type="scientific">Streptomyces abikoensis</name>
    <dbReference type="NCBI Taxonomy" id="97398"/>
    <lineage>
        <taxon>Bacteria</taxon>
        <taxon>Bacillati</taxon>
        <taxon>Actinomycetota</taxon>
        <taxon>Actinomycetes</taxon>
        <taxon>Kitasatosporales</taxon>
        <taxon>Streptomycetaceae</taxon>
        <taxon>Streptomyces</taxon>
    </lineage>
</organism>
<dbReference type="InterPro" id="IPR041657">
    <property type="entry name" value="HTH_17"/>
</dbReference>
<sequence>MSMPPSLSPTEQRLHTVTSASRILNIGRSHAYDEIRLGRLRTVRSGRRRLVPTEYIEEYIELLKSEADTAA</sequence>
<evidence type="ECO:0000259" key="1">
    <source>
        <dbReference type="Pfam" id="PF12728"/>
    </source>
</evidence>
<feature type="domain" description="Helix-turn-helix" evidence="1">
    <location>
        <begin position="16"/>
        <end position="61"/>
    </location>
</feature>
<dbReference type="InterPro" id="IPR010093">
    <property type="entry name" value="SinI_DNA-bd"/>
</dbReference>
<comment type="caution">
    <text evidence="2">The sequence shown here is derived from an EMBL/GenBank/DDBJ whole genome shotgun (WGS) entry which is preliminary data.</text>
</comment>
<gene>
    <name evidence="2" type="ORF">ACH4TF_03135</name>
</gene>